<name>A0ABW7YJ27_9ACTN</name>
<evidence type="ECO:0000313" key="2">
    <source>
        <dbReference type="Proteomes" id="UP001612741"/>
    </source>
</evidence>
<reference evidence="1 2" key="1">
    <citation type="submission" date="2024-10" db="EMBL/GenBank/DDBJ databases">
        <title>The Natural Products Discovery Center: Release of the First 8490 Sequenced Strains for Exploring Actinobacteria Biosynthetic Diversity.</title>
        <authorList>
            <person name="Kalkreuter E."/>
            <person name="Kautsar S.A."/>
            <person name="Yang D."/>
            <person name="Bader C.D."/>
            <person name="Teijaro C.N."/>
            <person name="Fluegel L."/>
            <person name="Davis C.M."/>
            <person name="Simpson J.R."/>
            <person name="Lauterbach L."/>
            <person name="Steele A.D."/>
            <person name="Gui C."/>
            <person name="Meng S."/>
            <person name="Li G."/>
            <person name="Viehrig K."/>
            <person name="Ye F."/>
            <person name="Su P."/>
            <person name="Kiefer A.F."/>
            <person name="Nichols A."/>
            <person name="Cepeda A.J."/>
            <person name="Yan W."/>
            <person name="Fan B."/>
            <person name="Jiang Y."/>
            <person name="Adhikari A."/>
            <person name="Zheng C.-J."/>
            <person name="Schuster L."/>
            <person name="Cowan T.M."/>
            <person name="Smanski M.J."/>
            <person name="Chevrette M.G."/>
            <person name="De Carvalho L.P.S."/>
            <person name="Shen B."/>
        </authorList>
    </citation>
    <scope>NUCLEOTIDE SEQUENCE [LARGE SCALE GENOMIC DNA]</scope>
    <source>
        <strain evidence="1 2">NPDC050545</strain>
    </source>
</reference>
<protein>
    <recommendedName>
        <fullName evidence="3">DUF4082 domain-containing protein</fullName>
    </recommendedName>
</protein>
<sequence length="226" mass="23801">MLLDETAAAISNPAAGQRRLFARSSGLWTRNSAGGEHKLITTDDVIEPGFPLEFGYGLIGCSGDPMHWFSNSTRASNEIDGARVWIPAGNPINMLWVAVRTAGTYSTSATPNQLGLYTDDGVQVATTTNDSSLFTSAGWRGRSLPSPVAAQLVGRFVYILTIVGGMSNLSYPYPVSANDSNASWFSVPAGGGKRRAFYANGTSLPASFTPSSYGTATTYVPLVGAS</sequence>
<proteinExistence type="predicted"/>
<accession>A0ABW7YJ27</accession>
<dbReference type="RefSeq" id="WP_397077668.1">
    <property type="nucleotide sequence ID" value="NZ_JBITGY010000001.1"/>
</dbReference>
<dbReference type="EMBL" id="JBITGY010000001">
    <property type="protein sequence ID" value="MFI6495891.1"/>
    <property type="molecule type" value="Genomic_DNA"/>
</dbReference>
<evidence type="ECO:0000313" key="1">
    <source>
        <dbReference type="EMBL" id="MFI6495891.1"/>
    </source>
</evidence>
<evidence type="ECO:0008006" key="3">
    <source>
        <dbReference type="Google" id="ProtNLM"/>
    </source>
</evidence>
<keyword evidence="2" id="KW-1185">Reference proteome</keyword>
<dbReference type="Proteomes" id="UP001612741">
    <property type="component" value="Unassembled WGS sequence"/>
</dbReference>
<comment type="caution">
    <text evidence="1">The sequence shown here is derived from an EMBL/GenBank/DDBJ whole genome shotgun (WGS) entry which is preliminary data.</text>
</comment>
<organism evidence="1 2">
    <name type="scientific">Nonomuraea typhae</name>
    <dbReference type="NCBI Taxonomy" id="2603600"/>
    <lineage>
        <taxon>Bacteria</taxon>
        <taxon>Bacillati</taxon>
        <taxon>Actinomycetota</taxon>
        <taxon>Actinomycetes</taxon>
        <taxon>Streptosporangiales</taxon>
        <taxon>Streptosporangiaceae</taxon>
        <taxon>Nonomuraea</taxon>
    </lineage>
</organism>
<gene>
    <name evidence="1" type="ORF">ACIBG2_00805</name>
</gene>